<reference evidence="1 2" key="1">
    <citation type="submission" date="2019-07" db="EMBL/GenBank/DDBJ databases">
        <title>Lysobacter weifangensis sp. nov., isolated from bensulfuron-methyl contaminated farmland soil.</title>
        <authorList>
            <person name="Zhao H."/>
        </authorList>
    </citation>
    <scope>NUCLEOTIDE SEQUENCE [LARGE SCALE GENOMIC DNA]</scope>
    <source>
        <strain evidence="1 2">CC-Bw-6</strain>
    </source>
</reference>
<protein>
    <submittedName>
        <fullName evidence="1">Uncharacterized protein</fullName>
    </submittedName>
</protein>
<dbReference type="EMBL" id="CP041742">
    <property type="protein sequence ID" value="QDQ73292.1"/>
    <property type="molecule type" value="Genomic_DNA"/>
</dbReference>
<dbReference type="RefSeq" id="WP_143878805.1">
    <property type="nucleotide sequence ID" value="NZ_BAABLZ010000001.1"/>
</dbReference>
<keyword evidence="2" id="KW-1185">Reference proteome</keyword>
<evidence type="ECO:0000313" key="1">
    <source>
        <dbReference type="EMBL" id="QDQ73292.1"/>
    </source>
</evidence>
<name>A0A516V438_9GAMM</name>
<evidence type="ECO:0000313" key="2">
    <source>
        <dbReference type="Proteomes" id="UP000315891"/>
    </source>
</evidence>
<organism evidence="1 2">
    <name type="scientific">Pseudoluteimonas lycopersici</name>
    <dbReference type="NCBI Taxonomy" id="1324796"/>
    <lineage>
        <taxon>Bacteria</taxon>
        <taxon>Pseudomonadati</taxon>
        <taxon>Pseudomonadota</taxon>
        <taxon>Gammaproteobacteria</taxon>
        <taxon>Lysobacterales</taxon>
        <taxon>Lysobacteraceae</taxon>
        <taxon>Pseudoluteimonas</taxon>
    </lineage>
</organism>
<sequence>MRHLRLSTVLAGLVAIHGFTNVPEAKAGNVDYVNGGACQLSIPTTDTGVRPKATGLRNESTTTSSFVICTIQRNIPSSSSSDPNYVSVWANLYSLDGVSHDISCTAVVGILAGDASSDLKYSTKTESISNTTGSQAIFWTNSDFGGIYGDPITRSFNISITCKLPPQSAISMIHGNTL</sequence>
<gene>
    <name evidence="1" type="ORF">FNZ56_05115</name>
</gene>
<dbReference type="OrthoDB" id="6063089at2"/>
<dbReference type="Proteomes" id="UP000315891">
    <property type="component" value="Chromosome"/>
</dbReference>
<dbReference type="AlphaFoldDB" id="A0A516V438"/>
<accession>A0A516V438</accession>
<proteinExistence type="predicted"/>